<keyword evidence="1" id="KW-0732">Signal</keyword>
<feature type="signal peptide" evidence="1">
    <location>
        <begin position="1"/>
        <end position="19"/>
    </location>
</feature>
<evidence type="ECO:0000256" key="1">
    <source>
        <dbReference type="SAM" id="SignalP"/>
    </source>
</evidence>
<gene>
    <name evidence="2" type="ORF">GYN08_03540</name>
</gene>
<accession>A0ABX0F062</accession>
<dbReference type="EMBL" id="JAAFGS010000001">
    <property type="protein sequence ID" value="NGZ74378.1"/>
    <property type="molecule type" value="Genomic_DNA"/>
</dbReference>
<reference evidence="2 3" key="1">
    <citation type="submission" date="2020-01" db="EMBL/GenBank/DDBJ databases">
        <title>Polyphasic characterisation and genomic insights into a novel alkali tolerant bacterium VR-M41.</title>
        <authorList>
            <person name="Vemuluri V.R."/>
        </authorList>
    </citation>
    <scope>NUCLEOTIDE SEQUENCE [LARGE SCALE GENOMIC DNA]</scope>
    <source>
        <strain evidence="2 3">VR-M41</strain>
    </source>
</reference>
<keyword evidence="3" id="KW-1185">Reference proteome</keyword>
<feature type="chain" id="PRO_5046167624" evidence="1">
    <location>
        <begin position="20"/>
        <end position="179"/>
    </location>
</feature>
<name>A0ABX0F062_9BACL</name>
<organism evidence="2 3">
    <name type="scientific">Saccharibacillus alkalitolerans</name>
    <dbReference type="NCBI Taxonomy" id="2705290"/>
    <lineage>
        <taxon>Bacteria</taxon>
        <taxon>Bacillati</taxon>
        <taxon>Bacillota</taxon>
        <taxon>Bacilli</taxon>
        <taxon>Bacillales</taxon>
        <taxon>Paenibacillaceae</taxon>
        <taxon>Saccharibacillus</taxon>
    </lineage>
</organism>
<evidence type="ECO:0000313" key="3">
    <source>
        <dbReference type="Proteomes" id="UP000800303"/>
    </source>
</evidence>
<proteinExistence type="predicted"/>
<comment type="caution">
    <text evidence="2">The sequence shown here is derived from an EMBL/GenBank/DDBJ whole genome shotgun (WGS) entry which is preliminary data.</text>
</comment>
<dbReference type="RefSeq" id="WP_166272532.1">
    <property type="nucleotide sequence ID" value="NZ_JAAFGS010000001.1"/>
</dbReference>
<evidence type="ECO:0000313" key="2">
    <source>
        <dbReference type="EMBL" id="NGZ74378.1"/>
    </source>
</evidence>
<protein>
    <submittedName>
        <fullName evidence="2">Uncharacterized protein</fullName>
    </submittedName>
</protein>
<sequence>MPLLFAPLPSALFGSAVYAASEAPAPPDDPVRAQLLYEIRVFKESSSMMTSSALHGSLIDEYAGPFTDRIVAETTSIAQDANSTPSRLARALKYIRLSQKDFFDKGMPNTSYILIKMSSYFILHFPVSDQPGGYSQEKVDAFVDKMSSLRERLHAGEDGYAIYREFIEADLYFHDHPNP</sequence>
<dbReference type="Proteomes" id="UP000800303">
    <property type="component" value="Unassembled WGS sequence"/>
</dbReference>